<dbReference type="eggNOG" id="ENOG502SUI0">
    <property type="taxonomic scope" value="Eukaryota"/>
</dbReference>
<feature type="signal peptide" evidence="2">
    <location>
        <begin position="1"/>
        <end position="24"/>
    </location>
</feature>
<dbReference type="Proteomes" id="UP000006753">
    <property type="component" value="Unassembled WGS sequence"/>
</dbReference>
<dbReference type="HOGENOM" id="CLU_091777_0_0_1"/>
<evidence type="ECO:0000313" key="3">
    <source>
        <dbReference type="EMBL" id="EKD20015.1"/>
    </source>
</evidence>
<organism evidence="3 4">
    <name type="scientific">Marssonina brunnea f. sp. multigermtubi (strain MB_m1)</name>
    <name type="common">Marssonina leaf spot fungus</name>
    <dbReference type="NCBI Taxonomy" id="1072389"/>
    <lineage>
        <taxon>Eukaryota</taxon>
        <taxon>Fungi</taxon>
        <taxon>Dikarya</taxon>
        <taxon>Ascomycota</taxon>
        <taxon>Pezizomycotina</taxon>
        <taxon>Leotiomycetes</taxon>
        <taxon>Helotiales</taxon>
        <taxon>Drepanopezizaceae</taxon>
        <taxon>Drepanopeziza</taxon>
    </lineage>
</organism>
<feature type="region of interest" description="Disordered" evidence="1">
    <location>
        <begin position="202"/>
        <end position="241"/>
    </location>
</feature>
<dbReference type="OrthoDB" id="4540223at2759"/>
<dbReference type="InterPro" id="IPR045564">
    <property type="entry name" value="DUF5910"/>
</dbReference>
<gene>
    <name evidence="3" type="ORF">MBM_01967</name>
</gene>
<accession>K1WQU8</accession>
<evidence type="ECO:0000256" key="1">
    <source>
        <dbReference type="SAM" id="MobiDB-lite"/>
    </source>
</evidence>
<protein>
    <submittedName>
        <fullName evidence="3">Uncharacterized protein</fullName>
    </submittedName>
</protein>
<dbReference type="EMBL" id="JH921430">
    <property type="protein sequence ID" value="EKD20015.1"/>
    <property type="molecule type" value="Genomic_DNA"/>
</dbReference>
<dbReference type="GeneID" id="18757902"/>
<feature type="chain" id="PRO_5003853029" evidence="2">
    <location>
        <begin position="25"/>
        <end position="241"/>
    </location>
</feature>
<sequence>MMLRSKSISATLLALSVLFSEAQGFFWQDKHTVIGYATVPSEEAQRINADNKVHVRETDSLTQLGPGFFIVSEPDSWFGGEDSWFCAVMAKGKKMKQIPKAYIPKSYEVKTWNGWVEEYLWGAREQSIVEYIRSELSIKKADEALRVSWVKGMAWHLHMLIPKKVVENDNLDLWAQCFETIDELMAFSDETIKWEDWKIKGDPGPKGFSRTGSLRNTGEDPNGPPSSPVLSSTNVPFLESV</sequence>
<proteinExistence type="predicted"/>
<keyword evidence="4" id="KW-1185">Reference proteome</keyword>
<reference evidence="3 4" key="1">
    <citation type="journal article" date="2012" name="BMC Genomics">
        <title>Sequencing the genome of Marssonina brunnea reveals fungus-poplar co-evolution.</title>
        <authorList>
            <person name="Zhu S."/>
            <person name="Cao Y.-Z."/>
            <person name="Jiang C."/>
            <person name="Tan B.-Y."/>
            <person name="Wang Z."/>
            <person name="Feng S."/>
            <person name="Zhang L."/>
            <person name="Su X.-H."/>
            <person name="Brejova B."/>
            <person name="Vinar T."/>
            <person name="Xu M."/>
            <person name="Wang M.-X."/>
            <person name="Zhang S.-G."/>
            <person name="Huang M.-R."/>
            <person name="Wu R."/>
            <person name="Zhou Y."/>
        </authorList>
    </citation>
    <scope>NUCLEOTIDE SEQUENCE [LARGE SCALE GENOMIC DNA]</scope>
    <source>
        <strain evidence="3 4">MB_m1</strain>
    </source>
</reference>
<evidence type="ECO:0000256" key="2">
    <source>
        <dbReference type="SAM" id="SignalP"/>
    </source>
</evidence>
<evidence type="ECO:0000313" key="4">
    <source>
        <dbReference type="Proteomes" id="UP000006753"/>
    </source>
</evidence>
<dbReference type="KEGG" id="mbe:MBM_01967"/>
<dbReference type="Pfam" id="PF19287">
    <property type="entry name" value="DUF5910"/>
    <property type="match status" value="1"/>
</dbReference>
<dbReference type="RefSeq" id="XP_007289856.1">
    <property type="nucleotide sequence ID" value="XM_007289794.1"/>
</dbReference>
<name>K1WQU8_MARBU</name>
<dbReference type="InParanoid" id="K1WQU8"/>
<keyword evidence="2" id="KW-0732">Signal</keyword>
<dbReference type="AlphaFoldDB" id="K1WQU8"/>